<evidence type="ECO:0000259" key="3">
    <source>
        <dbReference type="Pfam" id="PF00085"/>
    </source>
</evidence>
<dbReference type="Pfam" id="PF00085">
    <property type="entry name" value="Thioredoxin"/>
    <property type="match status" value="1"/>
</dbReference>
<evidence type="ECO:0000313" key="6">
    <source>
        <dbReference type="Proteomes" id="UP000683360"/>
    </source>
</evidence>
<dbReference type="Gene3D" id="3.60.10.10">
    <property type="entry name" value="Endonuclease/exonuclease/phosphatase"/>
    <property type="match status" value="1"/>
</dbReference>
<comment type="caution">
    <text evidence="5">The sequence shown here is derived from an EMBL/GenBank/DDBJ whole genome shotgun (WGS) entry which is preliminary data.</text>
</comment>
<keyword evidence="6" id="KW-1185">Reference proteome</keyword>
<dbReference type="SUPFAM" id="SSF52833">
    <property type="entry name" value="Thioredoxin-like"/>
    <property type="match status" value="1"/>
</dbReference>
<evidence type="ECO:0000259" key="4">
    <source>
        <dbReference type="Pfam" id="PF03372"/>
    </source>
</evidence>
<dbReference type="InterPro" id="IPR005135">
    <property type="entry name" value="Endo/exonuclease/phosphatase"/>
</dbReference>
<dbReference type="InterPro" id="IPR013766">
    <property type="entry name" value="Thioredoxin_domain"/>
</dbReference>
<dbReference type="CDD" id="cd02989">
    <property type="entry name" value="Phd_like_TxnDC9"/>
    <property type="match status" value="1"/>
</dbReference>
<dbReference type="InterPro" id="IPR036691">
    <property type="entry name" value="Endo/exonu/phosph_ase_sf"/>
</dbReference>
<dbReference type="OrthoDB" id="10257948at2759"/>
<reference evidence="5" key="1">
    <citation type="submission" date="2021-03" db="EMBL/GenBank/DDBJ databases">
        <authorList>
            <person name="Bekaert M."/>
        </authorList>
    </citation>
    <scope>NUCLEOTIDE SEQUENCE</scope>
</reference>
<dbReference type="Proteomes" id="UP000683360">
    <property type="component" value="Unassembled WGS sequence"/>
</dbReference>
<dbReference type="PANTHER" id="PTHR21148">
    <property type="entry name" value="THIOREDOXIN DOMAIN-CONTAINING PROTEIN 9"/>
    <property type="match status" value="1"/>
</dbReference>
<dbReference type="InterPro" id="IPR036249">
    <property type="entry name" value="Thioredoxin-like_sf"/>
</dbReference>
<dbReference type="SUPFAM" id="SSF56219">
    <property type="entry name" value="DNase I-like"/>
    <property type="match status" value="1"/>
</dbReference>
<accession>A0A8S3VSU9</accession>
<proteinExistence type="predicted"/>
<feature type="region of interest" description="Disordered" evidence="2">
    <location>
        <begin position="772"/>
        <end position="798"/>
    </location>
</feature>
<protein>
    <recommendedName>
        <fullName evidence="1">Thioredoxin domain-containing protein 9</fullName>
    </recommendedName>
</protein>
<organism evidence="5 6">
    <name type="scientific">Mytilus edulis</name>
    <name type="common">Blue mussel</name>
    <dbReference type="NCBI Taxonomy" id="6550"/>
    <lineage>
        <taxon>Eukaryota</taxon>
        <taxon>Metazoa</taxon>
        <taxon>Spiralia</taxon>
        <taxon>Lophotrochozoa</taxon>
        <taxon>Mollusca</taxon>
        <taxon>Bivalvia</taxon>
        <taxon>Autobranchia</taxon>
        <taxon>Pteriomorphia</taxon>
        <taxon>Mytilida</taxon>
        <taxon>Mytiloidea</taxon>
        <taxon>Mytilidae</taxon>
        <taxon>Mytilinae</taxon>
        <taxon>Mytilus</taxon>
    </lineage>
</organism>
<dbReference type="EMBL" id="CAJPWZ010003335">
    <property type="protein sequence ID" value="CAG2257976.1"/>
    <property type="molecule type" value="Genomic_DNA"/>
</dbReference>
<evidence type="ECO:0000313" key="5">
    <source>
        <dbReference type="EMBL" id="CAG2257976.1"/>
    </source>
</evidence>
<name>A0A8S3VSU9_MYTED</name>
<evidence type="ECO:0000256" key="1">
    <source>
        <dbReference type="ARBA" id="ARBA00026148"/>
    </source>
</evidence>
<dbReference type="AlphaFoldDB" id="A0A8S3VSU9"/>
<dbReference type="GO" id="GO:0003824">
    <property type="term" value="F:catalytic activity"/>
    <property type="evidence" value="ECO:0007669"/>
    <property type="project" value="InterPro"/>
</dbReference>
<evidence type="ECO:0000256" key="2">
    <source>
        <dbReference type="SAM" id="MobiDB-lite"/>
    </source>
</evidence>
<dbReference type="Pfam" id="PF03372">
    <property type="entry name" value="Exo_endo_phos"/>
    <property type="match status" value="1"/>
</dbReference>
<feature type="domain" description="Endonuclease/exonuclease/phosphatase" evidence="4">
    <location>
        <begin position="17"/>
        <end position="256"/>
    </location>
</feature>
<dbReference type="Gene3D" id="3.40.30.10">
    <property type="entry name" value="Glutaredoxin"/>
    <property type="match status" value="1"/>
</dbReference>
<sequence length="798" mass="92746">MAKHGRSIVKNNLKICYWNIGGINTHNMNKLEDHLFVQEIKEYDVVILAETHIGYDVNLHVEGFNYFPVCRNISTNGRYYGGLGIFRRTSLKDHIKIIPGLSKDFQWIKFEKQFFCLQNDIYLCAAYVPPANSSYTKKLDFDIIDQIEKDIVSYKSKGDILFCGDLNARTSTEEDYIAQDSSRYLPLFESYKPDNQIRFRKNCDETLDSRGKEIIDLCISNQMRVVNGRCMGDLLGHFTCFNTHGQSTVDYLIANERLFNQILYFRVSEFVSTFSDCHCKISWEILAKYQITETQSNNLHAAPVNFRWTEDSPLKFQQALLSPDNQQKISSFLINDSDCSSEDINKKAQDLCDIFLSAAKISLVTPKKNKKGSRPQKKWFDSDLFKMRKNVISLGKIYSRYPKDPVIKGRYYKYFRIYNKCRKVKYKQFINSMLQKLDTLRVENPKQYWKLINDIQDSKKENCSSQIDSDTWANHFRNLHSAIDNTFYSRLNQLEMILNDKEKSLVFNDLDNDISKKEISDAIASLKSGKACGPDLISNEMLKYILCVQLNGMFSSSVFLKTNNTEKIQLKIRKMANAMIQDALQNQLTQAAQMMEQQVDAELHRLDNMDEDDFESLRRKRMEGMKKAQKQKQDWMTQGHGKYTEILDEKEFFEMCKKSKRVVCHFYRDSTFRCKIVDKHLEILAHKHMETKFAKINAEKCPFLIERLRIVVLPTMCVAKDGKTTDYIVGFDEMGGKDDFPTEMLEWRLGRADVINYSGDLLEPPSVASEKKTGILGHAKTNKTIRGRNDDSSDEDDW</sequence>
<feature type="domain" description="Thioredoxin" evidence="3">
    <location>
        <begin position="646"/>
        <end position="731"/>
    </location>
</feature>
<gene>
    <name evidence="5" type="ORF">MEDL_69163</name>
</gene>